<organism evidence="1 2">
    <name type="scientific">Methylobacterium crusticola</name>
    <dbReference type="NCBI Taxonomy" id="1697972"/>
    <lineage>
        <taxon>Bacteria</taxon>
        <taxon>Pseudomonadati</taxon>
        <taxon>Pseudomonadota</taxon>
        <taxon>Alphaproteobacteria</taxon>
        <taxon>Hyphomicrobiales</taxon>
        <taxon>Methylobacteriaceae</taxon>
        <taxon>Methylobacterium</taxon>
    </lineage>
</organism>
<dbReference type="RefSeq" id="WP_128564934.1">
    <property type="nucleotide sequence ID" value="NZ_BPQH01000002.1"/>
</dbReference>
<keyword evidence="2" id="KW-1185">Reference proteome</keyword>
<comment type="caution">
    <text evidence="1">The sequence shown here is derived from an EMBL/GenBank/DDBJ whole genome shotgun (WGS) entry which is preliminary data.</text>
</comment>
<evidence type="ECO:0000313" key="1">
    <source>
        <dbReference type="EMBL" id="GJD48046.1"/>
    </source>
</evidence>
<proteinExistence type="predicted"/>
<reference evidence="1" key="1">
    <citation type="journal article" date="2021" name="Front. Microbiol.">
        <title>Comprehensive Comparative Genomics and Phenotyping of Methylobacterium Species.</title>
        <authorList>
            <person name="Alessa O."/>
            <person name="Ogura Y."/>
            <person name="Fujitani Y."/>
            <person name="Takami H."/>
            <person name="Hayashi T."/>
            <person name="Sahin N."/>
            <person name="Tani A."/>
        </authorList>
    </citation>
    <scope>NUCLEOTIDE SEQUENCE</scope>
    <source>
        <strain evidence="1">KCTC 52305</strain>
    </source>
</reference>
<sequence length="69" mass="7347">MIRTIAITMVGPLNATTLQLAVRNDLARRHDAATRVVPVDFARQIDPGRLEAAGAGAPASETLRVNLLV</sequence>
<dbReference type="EMBL" id="BPQH01000002">
    <property type="protein sequence ID" value="GJD48046.1"/>
    <property type="molecule type" value="Genomic_DNA"/>
</dbReference>
<gene>
    <name evidence="1" type="ORF">OPKNFCMD_0761</name>
</gene>
<accession>A0ABQ4QRU1</accession>
<reference evidence="1" key="2">
    <citation type="submission" date="2021-08" db="EMBL/GenBank/DDBJ databases">
        <authorList>
            <person name="Tani A."/>
            <person name="Ola A."/>
            <person name="Ogura Y."/>
            <person name="Katsura K."/>
            <person name="Hayashi T."/>
        </authorList>
    </citation>
    <scope>NUCLEOTIDE SEQUENCE</scope>
    <source>
        <strain evidence="1">KCTC 52305</strain>
    </source>
</reference>
<name>A0ABQ4QRU1_9HYPH</name>
<evidence type="ECO:0000313" key="2">
    <source>
        <dbReference type="Proteomes" id="UP001055167"/>
    </source>
</evidence>
<dbReference type="Proteomes" id="UP001055167">
    <property type="component" value="Unassembled WGS sequence"/>
</dbReference>
<protein>
    <submittedName>
        <fullName evidence="1">Uncharacterized protein</fullName>
    </submittedName>
</protein>